<feature type="transmembrane region" description="Helical" evidence="9">
    <location>
        <begin position="372"/>
        <end position="394"/>
    </location>
</feature>
<accession>A0A6A6FNV2</accession>
<evidence type="ECO:0000256" key="5">
    <source>
        <dbReference type="ARBA" id="ARBA00022989"/>
    </source>
</evidence>
<sequence>MPLPGGDLLEPEINAIFGGKDVDVDTGNYILNVMHWRRQSGALIDVGLKFSGEIKVTKEQALRALEYVRSQLPDVDEAGNGAEWAKEEEERLRQELQARAVKLRLYKANEEDVAAEDEYEDIEESQQGTEFGRQKTGHSVLQATRKANEMEYEIFKREKEEARKQAELNAAAAQRGPVELLGGVQPGLPRQQAFLERPREKPAYIKYYEEKATIIKENVVPRMSTIARLGPSFLVLLLVLAGCWYLDQNYTPPPTPARLWPDTPPAVATLWGVTGLLVATFFLGRLPPLWRTFNKYMTCAPAYPYALSLIGACFRHDQFWHLTSNVITLWLFGLFLHEEVGRGTFLAIYLASGVTGTFTSLVYNVVRKQWTVYVLGASNSVLGVTAAICTLRPTGSIEIFGYKIPVYAWMYLALIGVTETAAAFKALKTTIDHAGHVGGMLFGGAAAFALRYYAAQNRSGGEQNVSQMVQKDAKEIADELKREAKEADLV</sequence>
<comment type="similarity">
    <text evidence="2">Belongs to the peptidase S54 family.</text>
</comment>
<dbReference type="Proteomes" id="UP000799539">
    <property type="component" value="Unassembled WGS sequence"/>
</dbReference>
<feature type="transmembrane region" description="Helical" evidence="9">
    <location>
        <begin position="433"/>
        <end position="454"/>
    </location>
</feature>
<evidence type="ECO:0000313" key="12">
    <source>
        <dbReference type="Proteomes" id="UP000799539"/>
    </source>
</evidence>
<dbReference type="InterPro" id="IPR022764">
    <property type="entry name" value="Peptidase_S54_rhomboid_dom"/>
</dbReference>
<dbReference type="PANTHER" id="PTHR43731">
    <property type="entry name" value="RHOMBOID PROTEASE"/>
    <property type="match status" value="1"/>
</dbReference>
<dbReference type="PANTHER" id="PTHR43731:SF14">
    <property type="entry name" value="PRESENILIN-ASSOCIATED RHOMBOID-LIKE PROTEIN, MITOCHONDRIAL"/>
    <property type="match status" value="1"/>
</dbReference>
<evidence type="ECO:0000256" key="6">
    <source>
        <dbReference type="ARBA" id="ARBA00023136"/>
    </source>
</evidence>
<keyword evidence="12" id="KW-1185">Reference proteome</keyword>
<dbReference type="GO" id="GO:0016020">
    <property type="term" value="C:membrane"/>
    <property type="evidence" value="ECO:0007669"/>
    <property type="project" value="UniProtKB-SubCell"/>
</dbReference>
<feature type="coiled-coil region" evidence="7">
    <location>
        <begin position="145"/>
        <end position="176"/>
    </location>
</feature>
<feature type="transmembrane region" description="Helical" evidence="9">
    <location>
        <begin position="406"/>
        <end position="427"/>
    </location>
</feature>
<dbReference type="GO" id="GO:0004252">
    <property type="term" value="F:serine-type endopeptidase activity"/>
    <property type="evidence" value="ECO:0007669"/>
    <property type="project" value="InterPro"/>
</dbReference>
<evidence type="ECO:0000256" key="1">
    <source>
        <dbReference type="ARBA" id="ARBA00004141"/>
    </source>
</evidence>
<dbReference type="InterPro" id="IPR035952">
    <property type="entry name" value="Rhomboid-like_sf"/>
</dbReference>
<keyword evidence="5 9" id="KW-1133">Transmembrane helix</keyword>
<dbReference type="GO" id="GO:0006465">
    <property type="term" value="P:signal peptide processing"/>
    <property type="evidence" value="ECO:0007669"/>
    <property type="project" value="TreeGrafter"/>
</dbReference>
<evidence type="ECO:0000256" key="4">
    <source>
        <dbReference type="ARBA" id="ARBA00022801"/>
    </source>
</evidence>
<dbReference type="AlphaFoldDB" id="A0A6A6FNV2"/>
<keyword evidence="7" id="KW-0175">Coiled coil</keyword>
<dbReference type="Pfam" id="PF01694">
    <property type="entry name" value="Rhomboid"/>
    <property type="match status" value="1"/>
</dbReference>
<dbReference type="InterPro" id="IPR050925">
    <property type="entry name" value="Rhomboid_protease_S54"/>
</dbReference>
<feature type="transmembrane region" description="Helical" evidence="9">
    <location>
        <begin position="343"/>
        <end position="366"/>
    </location>
</feature>
<evidence type="ECO:0000259" key="10">
    <source>
        <dbReference type="Pfam" id="PF01694"/>
    </source>
</evidence>
<evidence type="ECO:0000256" key="3">
    <source>
        <dbReference type="ARBA" id="ARBA00022692"/>
    </source>
</evidence>
<keyword evidence="6 9" id="KW-0472">Membrane</keyword>
<gene>
    <name evidence="11" type="ORF">CERZMDRAFT_36730</name>
</gene>
<feature type="region of interest" description="Disordered" evidence="8">
    <location>
        <begin position="116"/>
        <end position="140"/>
    </location>
</feature>
<feature type="transmembrane region" description="Helical" evidence="9">
    <location>
        <begin position="226"/>
        <end position="246"/>
    </location>
</feature>
<protein>
    <recommendedName>
        <fullName evidence="10">Peptidase S54 rhomboid domain-containing protein</fullName>
    </recommendedName>
</protein>
<feature type="transmembrane region" description="Helical" evidence="9">
    <location>
        <begin position="266"/>
        <end position="284"/>
    </location>
</feature>
<feature type="domain" description="Peptidase S54 rhomboid" evidence="10">
    <location>
        <begin position="308"/>
        <end position="451"/>
    </location>
</feature>
<comment type="subcellular location">
    <subcellularLocation>
        <location evidence="1">Membrane</location>
        <topology evidence="1">Multi-pass membrane protein</topology>
    </subcellularLocation>
</comment>
<keyword evidence="3 9" id="KW-0812">Transmembrane</keyword>
<evidence type="ECO:0000256" key="9">
    <source>
        <dbReference type="SAM" id="Phobius"/>
    </source>
</evidence>
<evidence type="ECO:0000256" key="8">
    <source>
        <dbReference type="SAM" id="MobiDB-lite"/>
    </source>
</evidence>
<reference evidence="11" key="1">
    <citation type="journal article" date="2020" name="Stud. Mycol.">
        <title>101 Dothideomycetes genomes: a test case for predicting lifestyles and emergence of pathogens.</title>
        <authorList>
            <person name="Haridas S."/>
            <person name="Albert R."/>
            <person name="Binder M."/>
            <person name="Bloem J."/>
            <person name="Labutti K."/>
            <person name="Salamov A."/>
            <person name="Andreopoulos B."/>
            <person name="Baker S."/>
            <person name="Barry K."/>
            <person name="Bills G."/>
            <person name="Bluhm B."/>
            <person name="Cannon C."/>
            <person name="Castanera R."/>
            <person name="Culley D."/>
            <person name="Daum C."/>
            <person name="Ezra D."/>
            <person name="Gonzalez J."/>
            <person name="Henrissat B."/>
            <person name="Kuo A."/>
            <person name="Liang C."/>
            <person name="Lipzen A."/>
            <person name="Lutzoni F."/>
            <person name="Magnuson J."/>
            <person name="Mondo S."/>
            <person name="Nolan M."/>
            <person name="Ohm R."/>
            <person name="Pangilinan J."/>
            <person name="Park H.-J."/>
            <person name="Ramirez L."/>
            <person name="Alfaro M."/>
            <person name="Sun H."/>
            <person name="Tritt A."/>
            <person name="Yoshinaga Y."/>
            <person name="Zwiers L.-H."/>
            <person name="Turgeon B."/>
            <person name="Goodwin S."/>
            <person name="Spatafora J."/>
            <person name="Crous P."/>
            <person name="Grigoriev I."/>
        </authorList>
    </citation>
    <scope>NUCLEOTIDE SEQUENCE</scope>
    <source>
        <strain evidence="11">SCOH1-5</strain>
    </source>
</reference>
<evidence type="ECO:0000313" key="11">
    <source>
        <dbReference type="EMBL" id="KAF2214994.1"/>
    </source>
</evidence>
<evidence type="ECO:0000256" key="7">
    <source>
        <dbReference type="SAM" id="Coils"/>
    </source>
</evidence>
<name>A0A6A6FNV2_9PEZI</name>
<organism evidence="11 12">
    <name type="scientific">Cercospora zeae-maydis SCOH1-5</name>
    <dbReference type="NCBI Taxonomy" id="717836"/>
    <lineage>
        <taxon>Eukaryota</taxon>
        <taxon>Fungi</taxon>
        <taxon>Dikarya</taxon>
        <taxon>Ascomycota</taxon>
        <taxon>Pezizomycotina</taxon>
        <taxon>Dothideomycetes</taxon>
        <taxon>Dothideomycetidae</taxon>
        <taxon>Mycosphaerellales</taxon>
        <taxon>Mycosphaerellaceae</taxon>
        <taxon>Cercospora</taxon>
    </lineage>
</organism>
<keyword evidence="4" id="KW-0378">Hydrolase</keyword>
<dbReference type="OrthoDB" id="10260614at2759"/>
<proteinExistence type="inferred from homology"/>
<feature type="transmembrane region" description="Helical" evidence="9">
    <location>
        <begin position="318"/>
        <end position="336"/>
    </location>
</feature>
<evidence type="ECO:0000256" key="2">
    <source>
        <dbReference type="ARBA" id="ARBA00009045"/>
    </source>
</evidence>
<dbReference type="Gene3D" id="1.20.1540.10">
    <property type="entry name" value="Rhomboid-like"/>
    <property type="match status" value="1"/>
</dbReference>
<dbReference type="SUPFAM" id="SSF144091">
    <property type="entry name" value="Rhomboid-like"/>
    <property type="match status" value="1"/>
</dbReference>
<dbReference type="EMBL" id="ML992667">
    <property type="protein sequence ID" value="KAF2214994.1"/>
    <property type="molecule type" value="Genomic_DNA"/>
</dbReference>